<dbReference type="RefSeq" id="XP_022482751.1">
    <property type="nucleotide sequence ID" value="XM_022637385.1"/>
</dbReference>
<gene>
    <name evidence="2" type="ORF">PENARI_c051G01122</name>
</gene>
<dbReference type="OrthoDB" id="6509636at2759"/>
<protein>
    <recommendedName>
        <fullName evidence="1">AMP-dependent synthetase/ligase domain-containing protein</fullName>
    </recommendedName>
</protein>
<dbReference type="GeneID" id="34582119"/>
<keyword evidence="3" id="KW-1185">Reference proteome</keyword>
<dbReference type="InterPro" id="IPR045851">
    <property type="entry name" value="AMP-bd_C_sf"/>
</dbReference>
<dbReference type="GO" id="GO:0016405">
    <property type="term" value="F:CoA-ligase activity"/>
    <property type="evidence" value="ECO:0007669"/>
    <property type="project" value="TreeGrafter"/>
</dbReference>
<dbReference type="AlphaFoldDB" id="A0A1F5L2Y4"/>
<dbReference type="SUPFAM" id="SSF56801">
    <property type="entry name" value="Acetyl-CoA synthetase-like"/>
    <property type="match status" value="1"/>
</dbReference>
<dbReference type="InterPro" id="IPR042099">
    <property type="entry name" value="ANL_N_sf"/>
</dbReference>
<reference evidence="2 3" key="1">
    <citation type="journal article" date="2016" name="Sci. Rep.">
        <title>Penicillium arizonense, a new, genome sequenced fungal species, reveals a high chemical diversity in secreted metabolites.</title>
        <authorList>
            <person name="Grijseels S."/>
            <person name="Nielsen J.C."/>
            <person name="Randelovic M."/>
            <person name="Nielsen J."/>
            <person name="Nielsen K.F."/>
            <person name="Workman M."/>
            <person name="Frisvad J.C."/>
        </authorList>
    </citation>
    <scope>NUCLEOTIDE SEQUENCE [LARGE SCALE GENOMIC DNA]</scope>
    <source>
        <strain evidence="2 3">CBS 141311</strain>
    </source>
</reference>
<dbReference type="STRING" id="1835702.A0A1F5L2Y4"/>
<dbReference type="PROSITE" id="PS00455">
    <property type="entry name" value="AMP_BINDING"/>
    <property type="match status" value="1"/>
</dbReference>
<evidence type="ECO:0000259" key="1">
    <source>
        <dbReference type="Pfam" id="PF00501"/>
    </source>
</evidence>
<dbReference type="Gene3D" id="3.30.300.30">
    <property type="match status" value="1"/>
</dbReference>
<sequence>MAGGIFTGCNPAYSSHELAHQMRDCDPKFILSQGGSTLQTCLEAARMVGSGHEKRTFVFDDRVFDSVEQPDEQGCPYWSKLMLFDTEAERFAWDSLTGPDEARKTTLALNYSSGTTGLSKGVEITHGNYVANVVQYNHLMAHDRDYDAKHRQNERYLCFLPLYHAMAQMLFLGVAQIRHAPVYIMEKFDFLRVLQSVEIYRISDLLIVPPVAVMLAKRPETKKFDLSSVRYIGSGAAPLSRELSQEVEDLWPQGTINIKQGWGMTELTCALLGWEHTKTSYSNSVGWPLPNSQAKIMSLPDEAADSDNLLLRKELGPNEPGELWVRGPQVMKGYWKNPKATADTLTPDGWVRTGDIAYYDNEQKFFISGRLKELIKVKGLQVAPTELDGACLECKEVADAAVVGVTINDQEHPL</sequence>
<dbReference type="InterPro" id="IPR020845">
    <property type="entry name" value="AMP-binding_CS"/>
</dbReference>
<dbReference type="Gene3D" id="3.40.50.12780">
    <property type="entry name" value="N-terminal domain of ligase-like"/>
    <property type="match status" value="1"/>
</dbReference>
<evidence type="ECO:0000313" key="2">
    <source>
        <dbReference type="EMBL" id="OGE47291.1"/>
    </source>
</evidence>
<comment type="caution">
    <text evidence="2">The sequence shown here is derived from an EMBL/GenBank/DDBJ whole genome shotgun (WGS) entry which is preliminary data.</text>
</comment>
<name>A0A1F5L2Y4_PENAI</name>
<dbReference type="PANTHER" id="PTHR24096">
    <property type="entry name" value="LONG-CHAIN-FATTY-ACID--COA LIGASE"/>
    <property type="match status" value="1"/>
</dbReference>
<dbReference type="InterPro" id="IPR000873">
    <property type="entry name" value="AMP-dep_synth/lig_dom"/>
</dbReference>
<dbReference type="Pfam" id="PF00501">
    <property type="entry name" value="AMP-binding"/>
    <property type="match status" value="1"/>
</dbReference>
<evidence type="ECO:0000313" key="3">
    <source>
        <dbReference type="Proteomes" id="UP000177622"/>
    </source>
</evidence>
<dbReference type="Proteomes" id="UP000177622">
    <property type="component" value="Unassembled WGS sequence"/>
</dbReference>
<feature type="domain" description="AMP-dependent synthetase/ligase" evidence="1">
    <location>
        <begin position="1"/>
        <end position="335"/>
    </location>
</feature>
<proteinExistence type="predicted"/>
<accession>A0A1F5L2Y4</accession>
<dbReference type="EMBL" id="LXJU01000051">
    <property type="protein sequence ID" value="OGE47291.1"/>
    <property type="molecule type" value="Genomic_DNA"/>
</dbReference>
<dbReference type="PANTHER" id="PTHR24096:SF424">
    <property type="entry name" value="ACETYL-COA SYNTHETASE-LIKE PROTEIN-RELATED"/>
    <property type="match status" value="1"/>
</dbReference>
<organism evidence="2 3">
    <name type="scientific">Penicillium arizonense</name>
    <dbReference type="NCBI Taxonomy" id="1835702"/>
    <lineage>
        <taxon>Eukaryota</taxon>
        <taxon>Fungi</taxon>
        <taxon>Dikarya</taxon>
        <taxon>Ascomycota</taxon>
        <taxon>Pezizomycotina</taxon>
        <taxon>Eurotiomycetes</taxon>
        <taxon>Eurotiomycetidae</taxon>
        <taxon>Eurotiales</taxon>
        <taxon>Aspergillaceae</taxon>
        <taxon>Penicillium</taxon>
    </lineage>
</organism>